<evidence type="ECO:0008006" key="3">
    <source>
        <dbReference type="Google" id="ProtNLM"/>
    </source>
</evidence>
<protein>
    <recommendedName>
        <fullName evidence="3">Nuclease HARBI1</fullName>
    </recommendedName>
</protein>
<reference evidence="1" key="2">
    <citation type="journal article" date="2023" name="Microbiol Resour">
        <title>Decontamination and Annotation of the Draft Genome Sequence of the Oomycete Lagenidium giganteum ARSEF 373.</title>
        <authorList>
            <person name="Morgan W.R."/>
            <person name="Tartar A."/>
        </authorList>
    </citation>
    <scope>NUCLEOTIDE SEQUENCE</scope>
    <source>
        <strain evidence="1">ARSEF 373</strain>
    </source>
</reference>
<dbReference type="Proteomes" id="UP001146120">
    <property type="component" value="Unassembled WGS sequence"/>
</dbReference>
<gene>
    <name evidence="1" type="ORF">N0F65_011932</name>
</gene>
<evidence type="ECO:0000313" key="2">
    <source>
        <dbReference type="Proteomes" id="UP001146120"/>
    </source>
</evidence>
<accession>A0AAV2YUX3</accession>
<comment type="caution">
    <text evidence="1">The sequence shown here is derived from an EMBL/GenBank/DDBJ whole genome shotgun (WGS) entry which is preliminary data.</text>
</comment>
<proteinExistence type="predicted"/>
<name>A0AAV2YUX3_9STRA</name>
<dbReference type="AlphaFoldDB" id="A0AAV2YUX3"/>
<reference evidence="1" key="1">
    <citation type="submission" date="2022-11" db="EMBL/GenBank/DDBJ databases">
        <authorList>
            <person name="Morgan W.R."/>
            <person name="Tartar A."/>
        </authorList>
    </citation>
    <scope>NUCLEOTIDE SEQUENCE</scope>
    <source>
        <strain evidence="1">ARSEF 373</strain>
    </source>
</reference>
<sequence length="90" mass="10503">MECELTTSDRIIYSCCMIHNLIRSCDHGDFAKDLEAGTSEDSDDGYLDNSSFQYDYIDADNMRGWIAFEMWKEFFTYLNSKAVVRWQTGN</sequence>
<keyword evidence="2" id="KW-1185">Reference proteome</keyword>
<evidence type="ECO:0000313" key="1">
    <source>
        <dbReference type="EMBL" id="DAZ97017.1"/>
    </source>
</evidence>
<dbReference type="EMBL" id="DAKRPA010000149">
    <property type="protein sequence ID" value="DAZ97017.1"/>
    <property type="molecule type" value="Genomic_DNA"/>
</dbReference>
<organism evidence="1 2">
    <name type="scientific">Lagenidium giganteum</name>
    <dbReference type="NCBI Taxonomy" id="4803"/>
    <lineage>
        <taxon>Eukaryota</taxon>
        <taxon>Sar</taxon>
        <taxon>Stramenopiles</taxon>
        <taxon>Oomycota</taxon>
        <taxon>Peronosporomycetes</taxon>
        <taxon>Pythiales</taxon>
        <taxon>Pythiaceae</taxon>
    </lineage>
</organism>